<dbReference type="AlphaFoldDB" id="A0A6L6L6R1"/>
<evidence type="ECO:0000313" key="5">
    <source>
        <dbReference type="EMBL" id="MVQ45084.1"/>
    </source>
</evidence>
<dbReference type="Gene3D" id="3.30.70.270">
    <property type="match status" value="1"/>
</dbReference>
<dbReference type="PANTHER" id="PTHR45138:SF9">
    <property type="entry name" value="DIGUANYLATE CYCLASE DGCM-RELATED"/>
    <property type="match status" value="1"/>
</dbReference>
<evidence type="ECO:0000259" key="3">
    <source>
        <dbReference type="PROSITE" id="PS50887"/>
    </source>
</evidence>
<reference evidence="4 6" key="1">
    <citation type="journal article" date="2019" name="Nat. Med.">
        <title>A library of human gut bacterial isolates paired with longitudinal multiomics data enables mechanistic microbiome research.</title>
        <authorList>
            <person name="Poyet M."/>
            <person name="Groussin M."/>
            <person name="Gibbons S.M."/>
            <person name="Avila-Pacheco J."/>
            <person name="Jiang X."/>
            <person name="Kearney S.M."/>
            <person name="Perrotta A.R."/>
            <person name="Berdy B."/>
            <person name="Zhao S."/>
            <person name="Lieberman T.D."/>
            <person name="Swanson P.K."/>
            <person name="Smith M."/>
            <person name="Roesemann S."/>
            <person name="Alexander J.E."/>
            <person name="Rich S.A."/>
            <person name="Livny J."/>
            <person name="Vlamakis H."/>
            <person name="Clish C."/>
            <person name="Bullock K."/>
            <person name="Deik A."/>
            <person name="Scott J."/>
            <person name="Pierce K.A."/>
            <person name="Xavier R.J."/>
            <person name="Alm E.J."/>
        </authorList>
    </citation>
    <scope>NUCLEOTIDE SEQUENCE [LARGE SCALE GENOMIC DNA]</scope>
    <source>
        <strain evidence="4 6">BIOML-A1</strain>
    </source>
</reference>
<dbReference type="SMART" id="SM00267">
    <property type="entry name" value="GGDEF"/>
    <property type="match status" value="1"/>
</dbReference>
<dbReference type="InterPro" id="IPR000160">
    <property type="entry name" value="GGDEF_dom"/>
</dbReference>
<gene>
    <name evidence="5" type="ORF">GCK47_05045</name>
    <name evidence="4" type="ORF">GMD50_13705</name>
</gene>
<dbReference type="PANTHER" id="PTHR45138">
    <property type="entry name" value="REGULATORY COMPONENTS OF SENSORY TRANSDUCTION SYSTEM"/>
    <property type="match status" value="1"/>
</dbReference>
<feature type="transmembrane region" description="Helical" evidence="2">
    <location>
        <begin position="57"/>
        <end position="78"/>
    </location>
</feature>
<dbReference type="InterPro" id="IPR050469">
    <property type="entry name" value="Diguanylate_Cyclase"/>
</dbReference>
<protein>
    <submittedName>
        <fullName evidence="4">Diguanylate cyclase</fullName>
    </submittedName>
</protein>
<evidence type="ECO:0000256" key="1">
    <source>
        <dbReference type="SAM" id="Coils"/>
    </source>
</evidence>
<dbReference type="SUPFAM" id="SSF55073">
    <property type="entry name" value="Nucleotide cyclase"/>
    <property type="match status" value="1"/>
</dbReference>
<dbReference type="GO" id="GO:0043709">
    <property type="term" value="P:cell adhesion involved in single-species biofilm formation"/>
    <property type="evidence" value="ECO:0007669"/>
    <property type="project" value="TreeGrafter"/>
</dbReference>
<keyword evidence="2" id="KW-0812">Transmembrane</keyword>
<evidence type="ECO:0000313" key="7">
    <source>
        <dbReference type="Proteomes" id="UP000479531"/>
    </source>
</evidence>
<reference evidence="5 7" key="2">
    <citation type="submission" date="2019-10" db="EMBL/GenBank/DDBJ databases">
        <title>Roseburia spp. ameliorate alcoholic fatty liver via restoration of gut barrier function.</title>
        <authorList>
            <person name="Seo B."/>
            <person name="Ko G."/>
        </authorList>
    </citation>
    <scope>NUCLEOTIDE SEQUENCE [LARGE SCALE GENOMIC DNA]</scope>
    <source>
        <strain evidence="5 7">SNUG30017</strain>
    </source>
</reference>
<dbReference type="Proteomes" id="UP000478483">
    <property type="component" value="Unassembled WGS sequence"/>
</dbReference>
<dbReference type="Proteomes" id="UP000479531">
    <property type="component" value="Unassembled WGS sequence"/>
</dbReference>
<comment type="caution">
    <text evidence="4">The sequence shown here is derived from an EMBL/GenBank/DDBJ whole genome shotgun (WGS) entry which is preliminary data.</text>
</comment>
<feature type="transmembrane region" description="Helical" evidence="2">
    <location>
        <begin position="209"/>
        <end position="230"/>
    </location>
</feature>
<proteinExistence type="predicted"/>
<organism evidence="4 6">
    <name type="scientific">Roseburia intestinalis</name>
    <dbReference type="NCBI Taxonomy" id="166486"/>
    <lineage>
        <taxon>Bacteria</taxon>
        <taxon>Bacillati</taxon>
        <taxon>Bacillota</taxon>
        <taxon>Clostridia</taxon>
        <taxon>Lachnospirales</taxon>
        <taxon>Lachnospiraceae</taxon>
        <taxon>Roseburia</taxon>
    </lineage>
</organism>
<keyword evidence="2" id="KW-0472">Membrane</keyword>
<accession>A0A6L6L6R1</accession>
<dbReference type="EMBL" id="WGGT01000004">
    <property type="protein sequence ID" value="MVQ45084.1"/>
    <property type="molecule type" value="Genomic_DNA"/>
</dbReference>
<keyword evidence="2" id="KW-1133">Transmembrane helix</keyword>
<dbReference type="GO" id="GO:0005886">
    <property type="term" value="C:plasma membrane"/>
    <property type="evidence" value="ECO:0007669"/>
    <property type="project" value="TreeGrafter"/>
</dbReference>
<evidence type="ECO:0000256" key="2">
    <source>
        <dbReference type="SAM" id="Phobius"/>
    </source>
</evidence>
<sequence>MERINGSEWVWNIVNTYDSEVRNISDRLSFEKMLLWVNTRGMVMNKEIRSDKRIKNIIGIIQSCLILILIFLIVFMIIQINRLQGTARVINYAGLVRGATQREVKLEITGNQKDELIKYLDNILSGLRYQEGQYDLVKIHDKEYQDKLRIQSEYWEKLKTEIGEVRSKGYQNTDIVNMSEIYFEMADETVFAAENYSEKIAIKIRTIEFLSALDMFCLVILIIMQTLTAMKMAMNNKLLEQKAYTDAHTGLPNKDACELLLNTPEKVKESTACMMFDLNNLKIVNDTMGHSAGDRLIMDFAQLLRSVIPEKNFVGRYGGDEFMAVIYHTSKTEVEELLKSLYREKDRLNSNENQIQIDYACGWAFPDEDGAYTMQMLLDKADVYMYENKQLCKKRKI</sequence>
<keyword evidence="1" id="KW-0175">Coiled coil</keyword>
<dbReference type="InterPro" id="IPR029787">
    <property type="entry name" value="Nucleotide_cyclase"/>
</dbReference>
<dbReference type="NCBIfam" id="TIGR00254">
    <property type="entry name" value="GGDEF"/>
    <property type="match status" value="1"/>
</dbReference>
<dbReference type="GO" id="GO:0052621">
    <property type="term" value="F:diguanylate cyclase activity"/>
    <property type="evidence" value="ECO:0007669"/>
    <property type="project" value="TreeGrafter"/>
</dbReference>
<dbReference type="OrthoDB" id="9804955at2"/>
<dbReference type="RefSeq" id="WP_006856793.1">
    <property type="nucleotide sequence ID" value="NZ_JADNJF010000006.1"/>
</dbReference>
<dbReference type="PROSITE" id="PS50887">
    <property type="entry name" value="GGDEF"/>
    <property type="match status" value="1"/>
</dbReference>
<dbReference type="GeneID" id="61431526"/>
<evidence type="ECO:0000313" key="6">
    <source>
        <dbReference type="Proteomes" id="UP000478483"/>
    </source>
</evidence>
<feature type="domain" description="GGDEF" evidence="3">
    <location>
        <begin position="269"/>
        <end position="397"/>
    </location>
</feature>
<dbReference type="InterPro" id="IPR043128">
    <property type="entry name" value="Rev_trsase/Diguanyl_cyclase"/>
</dbReference>
<evidence type="ECO:0000313" key="4">
    <source>
        <dbReference type="EMBL" id="MTR86078.1"/>
    </source>
</evidence>
<dbReference type="CDD" id="cd01949">
    <property type="entry name" value="GGDEF"/>
    <property type="match status" value="1"/>
</dbReference>
<feature type="coiled-coil region" evidence="1">
    <location>
        <begin position="331"/>
        <end position="358"/>
    </location>
</feature>
<dbReference type="GO" id="GO:1902201">
    <property type="term" value="P:negative regulation of bacterial-type flagellum-dependent cell motility"/>
    <property type="evidence" value="ECO:0007669"/>
    <property type="project" value="TreeGrafter"/>
</dbReference>
<dbReference type="Pfam" id="PF00990">
    <property type="entry name" value="GGDEF"/>
    <property type="match status" value="1"/>
</dbReference>
<dbReference type="EMBL" id="WNAJ01000018">
    <property type="protein sequence ID" value="MTR86078.1"/>
    <property type="molecule type" value="Genomic_DNA"/>
</dbReference>
<name>A0A6L6L6R1_9FIRM</name>